<dbReference type="SUPFAM" id="SSF56645">
    <property type="entry name" value="Acyl-CoA dehydrogenase NM domain-like"/>
    <property type="match status" value="1"/>
</dbReference>
<dbReference type="FunFam" id="1.20.140.10:FF:000013">
    <property type="entry name" value="Acyl-coenzyme A oxidase"/>
    <property type="match status" value="1"/>
</dbReference>
<evidence type="ECO:0000259" key="15">
    <source>
        <dbReference type="Pfam" id="PF01756"/>
    </source>
</evidence>
<feature type="domain" description="Acyl-CoA oxidase C-terminal" evidence="15">
    <location>
        <begin position="548"/>
        <end position="717"/>
    </location>
</feature>
<dbReference type="PIRSF" id="PIRSF000168">
    <property type="entry name" value="Acyl-CoA_oxidase"/>
    <property type="match status" value="1"/>
</dbReference>
<feature type="domain" description="Acyl-coenzyme A oxidase N-terminal" evidence="16">
    <location>
        <begin position="37"/>
        <end position="121"/>
    </location>
</feature>
<evidence type="ECO:0000256" key="10">
    <source>
        <dbReference type="ARBA" id="ARBA00023098"/>
    </source>
</evidence>
<evidence type="ECO:0000313" key="18">
    <source>
        <dbReference type="EMBL" id="SCV73311.1"/>
    </source>
</evidence>
<dbReference type="Gene3D" id="1.10.540.10">
    <property type="entry name" value="Acyl-CoA dehydrogenase/oxidase, N-terminal domain"/>
    <property type="match status" value="1"/>
</dbReference>
<keyword evidence="10" id="KW-0443">Lipid metabolism</keyword>
<evidence type="ECO:0000259" key="16">
    <source>
        <dbReference type="Pfam" id="PF14749"/>
    </source>
</evidence>
<dbReference type="PANTHER" id="PTHR10909">
    <property type="entry name" value="ELECTRON TRANSPORT OXIDOREDUCTASE"/>
    <property type="match status" value="1"/>
</dbReference>
<dbReference type="UniPathway" id="UPA00661"/>
<evidence type="ECO:0000313" key="19">
    <source>
        <dbReference type="Proteomes" id="UP000198372"/>
    </source>
</evidence>
<dbReference type="Gene3D" id="1.20.140.10">
    <property type="entry name" value="Butyryl-CoA Dehydrogenase, subunit A, domain 3"/>
    <property type="match status" value="2"/>
</dbReference>
<dbReference type="Proteomes" id="UP000198372">
    <property type="component" value="Unassembled WGS sequence"/>
</dbReference>
<evidence type="ECO:0000256" key="6">
    <source>
        <dbReference type="ARBA" id="ARBA00022630"/>
    </source>
</evidence>
<dbReference type="STRING" id="269621.A0A238FMD1"/>
<dbReference type="GO" id="GO:0071949">
    <property type="term" value="F:FAD binding"/>
    <property type="evidence" value="ECO:0007669"/>
    <property type="project" value="InterPro"/>
</dbReference>
<dbReference type="AlphaFoldDB" id="A0A238FMD1"/>
<proteinExistence type="inferred from homology"/>
<dbReference type="InterPro" id="IPR029320">
    <property type="entry name" value="Acyl-CoA_ox_N"/>
</dbReference>
<dbReference type="InterPro" id="IPR002655">
    <property type="entry name" value="Acyl-CoA_oxidase_C"/>
</dbReference>
<keyword evidence="19" id="KW-1185">Reference proteome</keyword>
<evidence type="ECO:0000256" key="7">
    <source>
        <dbReference type="ARBA" id="ARBA00022827"/>
    </source>
</evidence>
<dbReference type="Pfam" id="PF22924">
    <property type="entry name" value="ACOX_C_alpha1"/>
    <property type="match status" value="1"/>
</dbReference>
<accession>A0A238FMD1</accession>
<dbReference type="SUPFAM" id="SSF47203">
    <property type="entry name" value="Acyl-CoA dehydrogenase C-terminal domain-like"/>
    <property type="match status" value="2"/>
</dbReference>
<keyword evidence="8" id="KW-0276">Fatty acid metabolism</keyword>
<keyword evidence="6 12" id="KW-0285">Flavoprotein</keyword>
<dbReference type="EMBL" id="FMSP01000018">
    <property type="protein sequence ID" value="SCV73311.1"/>
    <property type="molecule type" value="Genomic_DNA"/>
</dbReference>
<dbReference type="Pfam" id="PF14749">
    <property type="entry name" value="Acyl-CoA_ox_N"/>
    <property type="match status" value="1"/>
</dbReference>
<evidence type="ECO:0000256" key="3">
    <source>
        <dbReference type="ARBA" id="ARBA00004275"/>
    </source>
</evidence>
<feature type="active site" description="Proton acceptor" evidence="13">
    <location>
        <position position="488"/>
    </location>
</feature>
<evidence type="ECO:0000256" key="2">
    <source>
        <dbReference type="ARBA" id="ARBA00001974"/>
    </source>
</evidence>
<feature type="domain" description="Acyl-CoA oxidase C-alpha1" evidence="17">
    <location>
        <begin position="335"/>
        <end position="502"/>
    </location>
</feature>
<dbReference type="InterPro" id="IPR012258">
    <property type="entry name" value="Acyl-CoA_oxidase"/>
</dbReference>
<dbReference type="GO" id="GO:0003997">
    <property type="term" value="F:acyl-CoA oxidase activity"/>
    <property type="evidence" value="ECO:0007669"/>
    <property type="project" value="UniProtKB-EC"/>
</dbReference>
<evidence type="ECO:0000256" key="5">
    <source>
        <dbReference type="ARBA" id="ARBA00006288"/>
    </source>
</evidence>
<evidence type="ECO:0000256" key="8">
    <source>
        <dbReference type="ARBA" id="ARBA00022832"/>
    </source>
</evidence>
<dbReference type="PANTHER" id="PTHR10909:SF250">
    <property type="entry name" value="PEROXISOMAL ACYL-COENZYME A OXIDASE 1"/>
    <property type="match status" value="1"/>
</dbReference>
<dbReference type="GO" id="GO:0005777">
    <property type="term" value="C:peroxisome"/>
    <property type="evidence" value="ECO:0007669"/>
    <property type="project" value="UniProtKB-SubCell"/>
</dbReference>
<name>A0A238FMD1_9BASI</name>
<keyword evidence="11" id="KW-0576">Peroxisome</keyword>
<dbReference type="OrthoDB" id="538336at2759"/>
<dbReference type="Gene3D" id="2.40.110.10">
    <property type="entry name" value="Butyryl-CoA Dehydrogenase, subunit A, domain 2"/>
    <property type="match status" value="1"/>
</dbReference>
<comment type="pathway">
    <text evidence="4">Lipid metabolism; peroxisomal fatty acid beta-oxidation.</text>
</comment>
<keyword evidence="7 12" id="KW-0274">FAD</keyword>
<gene>
    <name evidence="18" type="ORF">BQ2448_7237</name>
</gene>
<evidence type="ECO:0000256" key="9">
    <source>
        <dbReference type="ARBA" id="ARBA00023002"/>
    </source>
</evidence>
<sequence length="739" mass="82859">MDPGVKYIEIPAHLSKPSGTAGSRLLEIERAKASFSSDDLTLYLHGKEHLERVKRILPVLENEPAFDKSRIHFMSRTDKFKAGLAKEKRLAQLLTELDWSAKDHTLAEDMLDWPAAFGLHNPPAVGTVRGRGDITIEACSGHEEREADRILFDGCPRSMFLKTLAEQSNEEQLKLFYEPAKKFEIIGCYAQTELGHGSNVQGLETIAVYQPESKTFKLQSPSLTAMKWWIGGLGRTADHAVVMAQLHTPDGRDGKLVKRGPYPFVVPLRDVNTRELLPGRTIMDIGPKAGYAMTDNGAMLLDNVEIPHINFLARWAKVDIETGKFEKPVNARLSYGTMTYIRANIVQQARMVLARSATIAIRYCAVRRQFADRDAPVLDGNKPAETQVLNYQLVQHRIFPPLVQAFACHYTGKEMFRLYEENQAAMADGDFSRLADVHASSSGLKSLCTIMASGAIEECRRACGGHGFSLSGGLASFYADYLPQVTWEGDSYMLTQQVGRYLFKTFRVLLADRDAPMSSENRTRDYILRYISDPEAKASAKYAGDLADPDFFIQAFGHRAAYLTATALRKRDIERRTWNSLLIDIFRMSVAHSQFVLVYNFAKAIKTDKDLQSQPALLRIMTTCFELFATYTMDSEGELSPSEFLSSGYISPKQHELLRNHVHALLAELRPQAVPLVDSWGIPDYQLNSALGRYDGNVYPAIVRFAQAEPLNKTRFNVNIHDKELEVGPEMGQPKGSKL</sequence>
<evidence type="ECO:0000256" key="1">
    <source>
        <dbReference type="ARBA" id="ARBA00001201"/>
    </source>
</evidence>
<dbReference type="FunFam" id="1.20.140.10:FF:000015">
    <property type="entry name" value="Acyl-coenzyme A oxidase"/>
    <property type="match status" value="1"/>
</dbReference>
<reference evidence="19" key="1">
    <citation type="submission" date="2016-09" db="EMBL/GenBank/DDBJ databases">
        <authorList>
            <person name="Jeantristanb JTB J.-T."/>
            <person name="Ricardo R."/>
        </authorList>
    </citation>
    <scope>NUCLEOTIDE SEQUENCE [LARGE SCALE GENOMIC DNA]</scope>
</reference>
<evidence type="ECO:0000259" key="17">
    <source>
        <dbReference type="Pfam" id="PF22924"/>
    </source>
</evidence>
<dbReference type="InterPro" id="IPR046373">
    <property type="entry name" value="Acyl-CoA_Oxase/DH_mid-dom_sf"/>
</dbReference>
<dbReference type="InterPro" id="IPR055060">
    <property type="entry name" value="ACOX_C_alpha1"/>
</dbReference>
<comment type="subcellular location">
    <subcellularLocation>
        <location evidence="3">Peroxisome</location>
    </subcellularLocation>
</comment>
<comment type="similarity">
    <text evidence="5 12">Belongs to the acyl-CoA oxidase family.</text>
</comment>
<evidence type="ECO:0000256" key="4">
    <source>
        <dbReference type="ARBA" id="ARBA00004846"/>
    </source>
</evidence>
<dbReference type="InterPro" id="IPR036250">
    <property type="entry name" value="AcylCo_DH-like_C"/>
</dbReference>
<organism evidence="18 19">
    <name type="scientific">Microbotryum intermedium</name>
    <dbReference type="NCBI Taxonomy" id="269621"/>
    <lineage>
        <taxon>Eukaryota</taxon>
        <taxon>Fungi</taxon>
        <taxon>Dikarya</taxon>
        <taxon>Basidiomycota</taxon>
        <taxon>Pucciniomycotina</taxon>
        <taxon>Microbotryomycetes</taxon>
        <taxon>Microbotryales</taxon>
        <taxon>Microbotryaceae</taxon>
        <taxon>Microbotryum</taxon>
    </lineage>
</organism>
<feature type="binding site" evidence="14">
    <location>
        <position position="231"/>
    </location>
    <ligand>
        <name>FAD</name>
        <dbReference type="ChEBI" id="CHEBI:57692"/>
    </ligand>
</feature>
<feature type="binding site" evidence="14">
    <location>
        <position position="192"/>
    </location>
    <ligand>
        <name>FAD</name>
        <dbReference type="ChEBI" id="CHEBI:57692"/>
    </ligand>
</feature>
<protein>
    <recommendedName>
        <fullName evidence="12">Acyl-coenzyme A oxidase</fullName>
    </recommendedName>
</protein>
<evidence type="ECO:0000256" key="14">
    <source>
        <dbReference type="PIRSR" id="PIRSR000168-2"/>
    </source>
</evidence>
<evidence type="ECO:0000256" key="12">
    <source>
        <dbReference type="PIRNR" id="PIRNR000168"/>
    </source>
</evidence>
<comment type="cofactor">
    <cofactor evidence="2">
        <name>FAD</name>
        <dbReference type="ChEBI" id="CHEBI:57692"/>
    </cofactor>
</comment>
<dbReference type="InterPro" id="IPR009100">
    <property type="entry name" value="AcylCoA_DH/oxidase_NM_dom_sf"/>
</dbReference>
<evidence type="ECO:0000256" key="11">
    <source>
        <dbReference type="ARBA" id="ARBA00023140"/>
    </source>
</evidence>
<dbReference type="GO" id="GO:0005504">
    <property type="term" value="F:fatty acid binding"/>
    <property type="evidence" value="ECO:0007669"/>
    <property type="project" value="TreeGrafter"/>
</dbReference>
<dbReference type="InterPro" id="IPR037069">
    <property type="entry name" value="AcylCoA_DH/ox_N_sf"/>
</dbReference>
<evidence type="ECO:0000256" key="13">
    <source>
        <dbReference type="PIRSR" id="PIRSR000168-1"/>
    </source>
</evidence>
<keyword evidence="9" id="KW-0560">Oxidoreductase</keyword>
<comment type="catalytic activity">
    <reaction evidence="1">
        <text>a 2,3-saturated acyl-CoA + O2 = a (2E)-enoyl-CoA + H2O2</text>
        <dbReference type="Rhea" id="RHEA:38959"/>
        <dbReference type="ChEBI" id="CHEBI:15379"/>
        <dbReference type="ChEBI" id="CHEBI:16240"/>
        <dbReference type="ChEBI" id="CHEBI:58856"/>
        <dbReference type="ChEBI" id="CHEBI:65111"/>
        <dbReference type="EC" id="1.3.3.6"/>
    </reaction>
</comment>
<dbReference type="GO" id="GO:0055088">
    <property type="term" value="P:lipid homeostasis"/>
    <property type="evidence" value="ECO:0007669"/>
    <property type="project" value="TreeGrafter"/>
</dbReference>
<dbReference type="Pfam" id="PF01756">
    <property type="entry name" value="ACOX"/>
    <property type="match status" value="1"/>
</dbReference>
<dbReference type="GO" id="GO:0033540">
    <property type="term" value="P:fatty acid beta-oxidation using acyl-CoA oxidase"/>
    <property type="evidence" value="ECO:0007669"/>
    <property type="project" value="UniProtKB-UniPathway"/>
</dbReference>